<dbReference type="Gene3D" id="1.20.1250.20">
    <property type="entry name" value="MFS general substrate transporter like domains"/>
    <property type="match status" value="1"/>
</dbReference>
<feature type="transmembrane region" description="Helical" evidence="9">
    <location>
        <begin position="118"/>
        <end position="139"/>
    </location>
</feature>
<dbReference type="GO" id="GO:0016020">
    <property type="term" value="C:membrane"/>
    <property type="evidence" value="ECO:0007669"/>
    <property type="project" value="UniProtKB-SubCell"/>
</dbReference>
<accession>W2S255</accession>
<keyword evidence="3 7" id="KW-0813">Transport</keyword>
<dbReference type="PRINTS" id="PR00171">
    <property type="entry name" value="SUGRTRNSPORT"/>
</dbReference>
<dbReference type="InterPro" id="IPR036259">
    <property type="entry name" value="MFS_trans_sf"/>
</dbReference>
<dbReference type="InterPro" id="IPR005829">
    <property type="entry name" value="Sugar_transporter_CS"/>
</dbReference>
<dbReference type="InterPro" id="IPR020846">
    <property type="entry name" value="MFS_dom"/>
</dbReference>
<dbReference type="Proteomes" id="UP000030752">
    <property type="component" value="Unassembled WGS sequence"/>
</dbReference>
<feature type="region of interest" description="Disordered" evidence="8">
    <location>
        <begin position="541"/>
        <end position="561"/>
    </location>
</feature>
<evidence type="ECO:0000313" key="12">
    <source>
        <dbReference type="Proteomes" id="UP000030752"/>
    </source>
</evidence>
<feature type="transmembrane region" description="Helical" evidence="9">
    <location>
        <begin position="342"/>
        <end position="362"/>
    </location>
</feature>
<dbReference type="InterPro" id="IPR003663">
    <property type="entry name" value="Sugar/inositol_transpt"/>
</dbReference>
<evidence type="ECO:0000256" key="4">
    <source>
        <dbReference type="ARBA" id="ARBA00022692"/>
    </source>
</evidence>
<feature type="transmembrane region" description="Helical" evidence="9">
    <location>
        <begin position="418"/>
        <end position="440"/>
    </location>
</feature>
<feature type="transmembrane region" description="Helical" evidence="9">
    <location>
        <begin position="6"/>
        <end position="28"/>
    </location>
</feature>
<keyword evidence="6 9" id="KW-0472">Membrane</keyword>
<name>W2S255_CYPE1</name>
<dbReference type="VEuPathDB" id="FungiDB:HMPREF1541_01949"/>
<dbReference type="EMBL" id="KB822718">
    <property type="protein sequence ID" value="ETN42791.1"/>
    <property type="molecule type" value="Genomic_DNA"/>
</dbReference>
<dbReference type="GeneID" id="19969288"/>
<dbReference type="HOGENOM" id="CLU_001265_30_3_1"/>
<dbReference type="GO" id="GO:0005351">
    <property type="term" value="F:carbohydrate:proton symporter activity"/>
    <property type="evidence" value="ECO:0007669"/>
    <property type="project" value="TreeGrafter"/>
</dbReference>
<feature type="domain" description="Major facilitator superfamily (MFS) profile" evidence="10">
    <location>
        <begin position="18"/>
        <end position="471"/>
    </location>
</feature>
<dbReference type="PROSITE" id="PS50850">
    <property type="entry name" value="MFS"/>
    <property type="match status" value="1"/>
</dbReference>
<comment type="similarity">
    <text evidence="2 7">Belongs to the major facilitator superfamily. Sugar transporter (TC 2.A.1.1) family.</text>
</comment>
<dbReference type="PANTHER" id="PTHR48022:SF78">
    <property type="entry name" value="MONOSACCHARIDE TRANSPORTER, PUTATIVE (AFU_ORTHOLOGUE AFUA_2G02110)-RELATED"/>
    <property type="match status" value="1"/>
</dbReference>
<dbReference type="InParanoid" id="W2S255"/>
<evidence type="ECO:0000256" key="9">
    <source>
        <dbReference type="SAM" id="Phobius"/>
    </source>
</evidence>
<gene>
    <name evidence="11" type="ORF">HMPREF1541_01949</name>
</gene>
<feature type="transmembrane region" description="Helical" evidence="9">
    <location>
        <begin position="182"/>
        <end position="203"/>
    </location>
</feature>
<feature type="transmembrane region" description="Helical" evidence="9">
    <location>
        <begin position="382"/>
        <end position="406"/>
    </location>
</feature>
<dbReference type="AlphaFoldDB" id="W2S255"/>
<organism evidence="11 12">
    <name type="scientific">Cyphellophora europaea (strain CBS 101466)</name>
    <name type="common">Phialophora europaea</name>
    <dbReference type="NCBI Taxonomy" id="1220924"/>
    <lineage>
        <taxon>Eukaryota</taxon>
        <taxon>Fungi</taxon>
        <taxon>Dikarya</taxon>
        <taxon>Ascomycota</taxon>
        <taxon>Pezizomycotina</taxon>
        <taxon>Eurotiomycetes</taxon>
        <taxon>Chaetothyriomycetidae</taxon>
        <taxon>Chaetothyriales</taxon>
        <taxon>Cyphellophoraceae</taxon>
        <taxon>Cyphellophora</taxon>
    </lineage>
</organism>
<dbReference type="InterPro" id="IPR050360">
    <property type="entry name" value="MFS_Sugar_Transporters"/>
</dbReference>
<keyword evidence="4 9" id="KW-0812">Transmembrane</keyword>
<reference evidence="11 12" key="1">
    <citation type="submission" date="2013-03" db="EMBL/GenBank/DDBJ databases">
        <title>The Genome Sequence of Phialophora europaea CBS 101466.</title>
        <authorList>
            <consortium name="The Broad Institute Genomics Platform"/>
            <person name="Cuomo C."/>
            <person name="de Hoog S."/>
            <person name="Gorbushina A."/>
            <person name="Walker B."/>
            <person name="Young S.K."/>
            <person name="Zeng Q."/>
            <person name="Gargeya S."/>
            <person name="Fitzgerald M."/>
            <person name="Haas B."/>
            <person name="Abouelleil A."/>
            <person name="Allen A.W."/>
            <person name="Alvarado L."/>
            <person name="Arachchi H.M."/>
            <person name="Berlin A.M."/>
            <person name="Chapman S.B."/>
            <person name="Gainer-Dewar J."/>
            <person name="Goldberg J."/>
            <person name="Griggs A."/>
            <person name="Gujja S."/>
            <person name="Hansen M."/>
            <person name="Howarth C."/>
            <person name="Imamovic A."/>
            <person name="Ireland A."/>
            <person name="Larimer J."/>
            <person name="McCowan C."/>
            <person name="Murphy C."/>
            <person name="Pearson M."/>
            <person name="Poon T.W."/>
            <person name="Priest M."/>
            <person name="Roberts A."/>
            <person name="Saif S."/>
            <person name="Shea T."/>
            <person name="Sisk P."/>
            <person name="Sykes S."/>
            <person name="Wortman J."/>
            <person name="Nusbaum C."/>
            <person name="Birren B."/>
        </authorList>
    </citation>
    <scope>NUCLEOTIDE SEQUENCE [LARGE SCALE GENOMIC DNA]</scope>
    <source>
        <strain evidence="11 12">CBS 101466</strain>
    </source>
</reference>
<feature type="transmembrane region" description="Helical" evidence="9">
    <location>
        <begin position="65"/>
        <end position="85"/>
    </location>
</feature>
<dbReference type="RefSeq" id="XP_008714527.1">
    <property type="nucleotide sequence ID" value="XM_008716305.1"/>
</dbReference>
<dbReference type="PROSITE" id="PS00216">
    <property type="entry name" value="SUGAR_TRANSPORT_1"/>
    <property type="match status" value="1"/>
</dbReference>
<dbReference type="Pfam" id="PF00083">
    <property type="entry name" value="Sugar_tr"/>
    <property type="match status" value="1"/>
</dbReference>
<evidence type="ECO:0000256" key="6">
    <source>
        <dbReference type="ARBA" id="ARBA00023136"/>
    </source>
</evidence>
<dbReference type="InterPro" id="IPR005828">
    <property type="entry name" value="MFS_sugar_transport-like"/>
</dbReference>
<evidence type="ECO:0000256" key="1">
    <source>
        <dbReference type="ARBA" id="ARBA00004141"/>
    </source>
</evidence>
<feature type="transmembrane region" description="Helical" evidence="9">
    <location>
        <begin position="446"/>
        <end position="467"/>
    </location>
</feature>
<dbReference type="eggNOG" id="KOG0254">
    <property type="taxonomic scope" value="Eukaryota"/>
</dbReference>
<evidence type="ECO:0000313" key="11">
    <source>
        <dbReference type="EMBL" id="ETN42791.1"/>
    </source>
</evidence>
<dbReference type="SUPFAM" id="SSF103473">
    <property type="entry name" value="MFS general substrate transporter"/>
    <property type="match status" value="1"/>
</dbReference>
<keyword evidence="5 9" id="KW-1133">Transmembrane helix</keyword>
<evidence type="ECO:0000256" key="2">
    <source>
        <dbReference type="ARBA" id="ARBA00010992"/>
    </source>
</evidence>
<proteinExistence type="inferred from homology"/>
<protein>
    <recommendedName>
        <fullName evidence="10">Major facilitator superfamily (MFS) profile domain-containing protein</fullName>
    </recommendedName>
</protein>
<keyword evidence="12" id="KW-1185">Reference proteome</keyword>
<evidence type="ECO:0000256" key="5">
    <source>
        <dbReference type="ARBA" id="ARBA00022989"/>
    </source>
</evidence>
<evidence type="ECO:0000256" key="8">
    <source>
        <dbReference type="SAM" id="MobiDB-lite"/>
    </source>
</evidence>
<evidence type="ECO:0000256" key="3">
    <source>
        <dbReference type="ARBA" id="ARBA00022448"/>
    </source>
</evidence>
<sequence length="561" mass="61613">MVFEPWRALPGKGVLLLLNVFSAVALIYEGYNQGVYGAVSGTPGFIAMSNIGYDSTVTDSTKQGGLAAAYYFGAMFGAFIGGWFGDKYGRKKGAFLGALSSLVGSALQCGSVNSNMFICARVISGIGIGFVNVLIPSWVSELSEAHDRGSTFSLVFVSNFLGIFLANWINFGIRNSNISFRWRFPLGFMCIPMLIVLIAIFFVPESPRWLMANHRRADAVDILCKIRGDKDASDPAVRKELEQLEAIVEASHHKRNNYVNITLGGRYSGSLHLGRRAVLGFALQQIQQWTGILVMVSWAAKLFELAGFSPYKASWMSGLLNTFGVIGTAAASLVIDRLGRRMSLQISFVIQGISLFLVAALIKTSQDRITSDPGQSQTLGTAASAFTFTFVFFFCMFNIVPCWIYGTEIWPQEVRAKGYSYTILGWAIGCGTTTFVIPIMLANIGWWSFIFFGCMNFVVMPIIHFFFPETARRSLEEVDLLFADDSLLVSKNMAEHDRRVAEAGGNVAVAARRLLDEVNGETHLDPRRVSIGGGDVEAKVASDVEHSEVSSKDEKPVYVRE</sequence>
<evidence type="ECO:0000256" key="7">
    <source>
        <dbReference type="RuleBase" id="RU003346"/>
    </source>
</evidence>
<feature type="transmembrane region" description="Helical" evidence="9">
    <location>
        <begin position="315"/>
        <end position="335"/>
    </location>
</feature>
<dbReference type="NCBIfam" id="TIGR00879">
    <property type="entry name" value="SP"/>
    <property type="match status" value="1"/>
</dbReference>
<dbReference type="OrthoDB" id="2544694at2759"/>
<evidence type="ECO:0000259" key="10">
    <source>
        <dbReference type="PROSITE" id="PS50850"/>
    </source>
</evidence>
<feature type="transmembrane region" description="Helical" evidence="9">
    <location>
        <begin position="151"/>
        <end position="170"/>
    </location>
</feature>
<dbReference type="PANTHER" id="PTHR48022">
    <property type="entry name" value="PLASTIDIC GLUCOSE TRANSPORTER 4"/>
    <property type="match status" value="1"/>
</dbReference>
<comment type="subcellular location">
    <subcellularLocation>
        <location evidence="1">Membrane</location>
        <topology evidence="1">Multi-pass membrane protein</topology>
    </subcellularLocation>
</comment>